<name>A0ABU1TMT4_9FLAO</name>
<protein>
    <submittedName>
        <fullName evidence="1">Uncharacterized protein</fullName>
    </submittedName>
</protein>
<proteinExistence type="predicted"/>
<dbReference type="Proteomes" id="UP001255185">
    <property type="component" value="Unassembled WGS sequence"/>
</dbReference>
<reference evidence="1 2" key="1">
    <citation type="submission" date="2023-07" db="EMBL/GenBank/DDBJ databases">
        <title>Sorghum-associated microbial communities from plants grown in Nebraska, USA.</title>
        <authorList>
            <person name="Schachtman D."/>
        </authorList>
    </citation>
    <scope>NUCLEOTIDE SEQUENCE [LARGE SCALE GENOMIC DNA]</scope>
    <source>
        <strain evidence="1 2">3773</strain>
    </source>
</reference>
<evidence type="ECO:0000313" key="2">
    <source>
        <dbReference type="Proteomes" id="UP001255185"/>
    </source>
</evidence>
<accession>A0ABU1TMT4</accession>
<dbReference type="EMBL" id="JAVDVI010000004">
    <property type="protein sequence ID" value="MDR6967273.1"/>
    <property type="molecule type" value="Genomic_DNA"/>
</dbReference>
<keyword evidence="2" id="KW-1185">Reference proteome</keyword>
<gene>
    <name evidence="1" type="ORF">J2X31_001280</name>
</gene>
<organism evidence="1 2">
    <name type="scientific">Flavobacterium arsenatis</name>
    <dbReference type="NCBI Taxonomy" id="1484332"/>
    <lineage>
        <taxon>Bacteria</taxon>
        <taxon>Pseudomonadati</taxon>
        <taxon>Bacteroidota</taxon>
        <taxon>Flavobacteriia</taxon>
        <taxon>Flavobacteriales</taxon>
        <taxon>Flavobacteriaceae</taxon>
        <taxon>Flavobacterium</taxon>
    </lineage>
</organism>
<evidence type="ECO:0000313" key="1">
    <source>
        <dbReference type="EMBL" id="MDR6967273.1"/>
    </source>
</evidence>
<sequence length="69" mass="7928">MSEVFILALTGGISSFRQEEGRQEYGFQNALKLRSKKLNRKNLNIIFGINEAFSLNFHQPLVPYTPQNL</sequence>
<comment type="caution">
    <text evidence="1">The sequence shown here is derived from an EMBL/GenBank/DDBJ whole genome shotgun (WGS) entry which is preliminary data.</text>
</comment>